<protein>
    <recommendedName>
        <fullName evidence="3">TonB-dependent receptor</fullName>
    </recommendedName>
</protein>
<dbReference type="EMBL" id="SGBC01000001">
    <property type="protein sequence ID" value="RZD17273.1"/>
    <property type="molecule type" value="Genomic_DNA"/>
</dbReference>
<sequence length="59" mass="6718">MHLKGVTLSLSIDDMLNKQYYAADMFINSIMLNNGLAYNFEQGLQGLPRFTMLTAKVKF</sequence>
<gene>
    <name evidence="1" type="ORF">EVJ46_03315</name>
</gene>
<dbReference type="Proteomes" id="UP000316562">
    <property type="component" value="Unassembled WGS sequence"/>
</dbReference>
<comment type="caution">
    <text evidence="1">The sequence shown here is derived from an EMBL/GenBank/DDBJ whole genome shotgun (WGS) entry which is preliminary data.</text>
</comment>
<evidence type="ECO:0008006" key="3">
    <source>
        <dbReference type="Google" id="ProtNLM"/>
    </source>
</evidence>
<accession>A0A519BJ25</accession>
<evidence type="ECO:0000313" key="1">
    <source>
        <dbReference type="EMBL" id="RZD17273.1"/>
    </source>
</evidence>
<reference evidence="1 2" key="1">
    <citation type="journal article" date="2019" name="ISME J.">
        <title>Insights into ecological role of a new deltaproteobacterial order Candidatus Acidulodesulfobacterales by metagenomics and metatranscriptomics.</title>
        <authorList>
            <person name="Tan S."/>
            <person name="Liu J."/>
            <person name="Fang Y."/>
            <person name="Hedlund B.P."/>
            <person name="Lian Z.H."/>
            <person name="Huang L.Y."/>
            <person name="Li J.T."/>
            <person name="Huang L.N."/>
            <person name="Li W.J."/>
            <person name="Jiang H.C."/>
            <person name="Dong H.L."/>
            <person name="Shu W.S."/>
        </authorList>
    </citation>
    <scope>NUCLEOTIDE SEQUENCE [LARGE SCALE GENOMIC DNA]</scope>
    <source>
        <strain evidence="1">AP2</strain>
    </source>
</reference>
<evidence type="ECO:0000313" key="2">
    <source>
        <dbReference type="Proteomes" id="UP000316562"/>
    </source>
</evidence>
<proteinExistence type="predicted"/>
<dbReference type="AlphaFoldDB" id="A0A519BJ25"/>
<organism evidence="1 2">
    <name type="scientific">Acididesulfobacter guangdongensis</name>
    <dbReference type="NCBI Taxonomy" id="2597225"/>
    <lineage>
        <taxon>Bacteria</taxon>
        <taxon>Deltaproteobacteria</taxon>
        <taxon>Candidatus Acidulodesulfobacterales</taxon>
        <taxon>Candidatus Acididesulfobacter</taxon>
    </lineage>
</organism>
<name>A0A519BJ25_ACIG2</name>